<name>A0AAD8Z702_9TELE</name>
<reference evidence="15" key="1">
    <citation type="submission" date="2023-03" db="EMBL/GenBank/DDBJ databases">
        <title>Electrophorus voltai genome.</title>
        <authorList>
            <person name="Bian C."/>
        </authorList>
    </citation>
    <scope>NUCLEOTIDE SEQUENCE</scope>
    <source>
        <strain evidence="15">CB-2022</strain>
        <tissue evidence="15">Muscle</tissue>
    </source>
</reference>
<feature type="region of interest" description="Disordered" evidence="13">
    <location>
        <begin position="311"/>
        <end position="420"/>
    </location>
</feature>
<dbReference type="Gene3D" id="2.30.29.30">
    <property type="entry name" value="Pleckstrin-homology domain (PH domain)/Phosphotyrosine-binding domain (PTB)"/>
    <property type="match status" value="1"/>
</dbReference>
<dbReference type="CDD" id="cd18091">
    <property type="entry name" value="SpoU-like_TRM3-like"/>
    <property type="match status" value="1"/>
</dbReference>
<accession>A0AAD8Z702</accession>
<dbReference type="GO" id="GO:0141100">
    <property type="term" value="F:tRNA (guanine(18)-2'-O)-methyltransferase activity"/>
    <property type="evidence" value="ECO:0007669"/>
    <property type="project" value="UniProtKB-EC"/>
</dbReference>
<evidence type="ECO:0000256" key="10">
    <source>
        <dbReference type="ARBA" id="ARBA00093594"/>
    </source>
</evidence>
<keyword evidence="4" id="KW-0808">Transferase</keyword>
<keyword evidence="5" id="KW-0949">S-adenosyl-L-methionine</keyword>
<dbReference type="PANTHER" id="PTHR12029">
    <property type="entry name" value="RNA METHYLTRANSFERASE"/>
    <property type="match status" value="1"/>
</dbReference>
<dbReference type="InterPro" id="IPR018980">
    <property type="entry name" value="FERM_PH-like_C"/>
</dbReference>
<dbReference type="InterPro" id="IPR029026">
    <property type="entry name" value="tRNA_m1G_MTases_N"/>
</dbReference>
<dbReference type="InterPro" id="IPR014352">
    <property type="entry name" value="FERM/acyl-CoA-bd_prot_sf"/>
</dbReference>
<dbReference type="Pfam" id="PF00373">
    <property type="entry name" value="FERM_M"/>
    <property type="match status" value="1"/>
</dbReference>
<dbReference type="InterPro" id="IPR016024">
    <property type="entry name" value="ARM-type_fold"/>
</dbReference>
<organism evidence="15 16">
    <name type="scientific">Electrophorus voltai</name>
    <dbReference type="NCBI Taxonomy" id="2609070"/>
    <lineage>
        <taxon>Eukaryota</taxon>
        <taxon>Metazoa</taxon>
        <taxon>Chordata</taxon>
        <taxon>Craniata</taxon>
        <taxon>Vertebrata</taxon>
        <taxon>Euteleostomi</taxon>
        <taxon>Actinopterygii</taxon>
        <taxon>Neopterygii</taxon>
        <taxon>Teleostei</taxon>
        <taxon>Ostariophysi</taxon>
        <taxon>Gymnotiformes</taxon>
        <taxon>Gymnotoidei</taxon>
        <taxon>Gymnotidae</taxon>
        <taxon>Electrophorus</taxon>
    </lineage>
</organism>
<sequence length="2130" mass="237296">MSVSAKHERTVCVFLPTKETLDITVGLKATGQEVLKCVSVLLGVKELHFFGLTMVKDNEHMFLDLDEKLAKYFPKEWKRDSEKGSRKRWLPPLLCLKVQYYVENGRLIREQKVRRLYYADLRERVLRSECRQQEVVYFQLAGYALQADRGDHTPEALGPRGASYFQPKDYFPPWIVAKRGVEYLLRHAPEVHRELWGLTSRDATLLFIRDACCLEDVPLTLYRLQKEMNNVRELLYDFPWSNVGRLTFLGKRFEIQPDGLPSARKLVYHTGTASRSRHLLLHLSGSHRLHLSLQPALRYLRQLEEAEEKKRYRESYISDDAEPETPRCDDGGGLRLSGHSTCSSGIEADGQRGGIAAEMTPGGEALALRRAEKSSGSTASRGSSHTSGVDTGSKAHNEEDEWAKEEVPEHINEPGEVSVDDPEEMLQLAELLEGVSVDSPSLNSDVSSTAKHVNLGQVTDGRVKPRDWDPVEQKFSNDSTMTSLLLSVLLSQCRDIENVLDALCWPGSSWPEIEKVESLSTLIGELVKKSDSNVEVFKDSETKERFLCKVQSVLWGQCVPLLKMISNAKGDDAQNGKNEQMLSAACGLLGACLSASQTDSLEKMASLVLPALTGSGSRDRSTDTDQLDIDTATEVVVVLLSAPARNAALTVKALCCTLASVKELSDARVSKIIVRVWFACLKSSTEETRGDVLRRAWEDLLSWHDRDCTEAVTARVLLCLTAISDFLFPPDQQRLRDHHQILPDPRTSQPFFRVVQAGLTHRDSVARKRALYLLKKCVSLSESVNTSVCMCQPDDVLFRWTPDQRLVFQEFWGNYALVLETLEENQLHVVRPVLRRLDALTEAAATDGEGAWPGGALVHPSWLLCVYQRMFHSENKAVMKDGVNHLLGLRLLRCPAFALSVSKFVVGPFMDVLAEISLYHRSPGQAIGDCPELGLKLQNFMVTFFSSLPKENQVNGGQKVSRCRLMVFPDSGRRRWASGVLISGSVLLQLLRRLASPHWCAVPLFFLSRALSRLSPRPLLNADGLHVLREVLRCTIITHQVLLRGATQCFLLHTAICLTDVSEVSLEEVFAFLAHFRADESLRRDTTLWSELRDWLHANEARFRPIGVCAGTTPQRVSVYSSECLRAFLTVPASSADEAEVIPAAGEAEVAARALLLSADADGDGLEQLLRPLLDVLRRLATSAYLPPRKADRSLQVALRLLQLLGPSAERRGDSEDKVAVAVRRLLLSVVEPVQEFILRRLNGDLKELRDLDRAALYHSVLGELVKTYCSLPGYLSNLQNNYVSRLTGNCLRILNAPSEQNSSFAGQVQKAVAMTTLALLCELGEQSLFEPQSEATRSLCSLWTYFHSSPSSSSSPPCLTQTLQKPSSSTISAVGGPNDSPLLPRDWGRLAARFVRDQWVCLSFLHRCGMVPVERAGPLWNVASLAAATDALTLLPGCLALPALDFIRVVLPQVVLHEEALCAEAVAASWRLVQASSTNSHDFWPALRAFVRLTFQRPILELTEAQSPELVPRVRQVTGELLQMAQLKSGVLNELIRHCGRTWLPSGPDPLADPALGGALNHLDLLTEACVYGPVFRRDQRTVREVQTYVEQLGEECAANAVIGSATRDDQYPRLCALALLCRLDVSDTLQHSLMEQLAERLLGKVVGGGVGGDEEISKSKVRYYSNSIQHRVKNRVWQTLLVLLPKLRLGFVAGRVLPAALQAASHANQASVKYLIEWTLILILHLWPTLIHRLWDGFSADREKTKTSVCTLLSVMVHLGVLLPRLENKVEQWQKAVEVVFLRCFSHIFSVRLYALLALKRLWALEAQQAAAHDEATLGASLGGLATAVRACLHQAEVMQSTGNAMKNWSRIQEHFFFSAFHPLNDYSVETIFHTFPRLSAVADDEWVPAWKFEKLVDFRSDSSLPLHNAGRLLSELQPGDWVQQDQGELDQEERWADVQKKIAPWRLSVQEQEPELVAQQRAARLGKLTGALLVVASLIDKPTNLGGLCRTCEIFGASALVLDSLRHISDKQFQALSVSSELWLPLLEVKPMELVDFLQLKKKDGYCIVGVEQTANSESLQDYRFPERTLLLLGNEREGIPARLLQLLDACVEIPQRGVTRSLNVHVSAALLVWEYTKQHAPSGRGA</sequence>
<dbReference type="EMBL" id="JAROKS010000019">
    <property type="protein sequence ID" value="KAK1792714.1"/>
    <property type="molecule type" value="Genomic_DNA"/>
</dbReference>
<keyword evidence="6" id="KW-0694">RNA-binding</keyword>
<evidence type="ECO:0000259" key="14">
    <source>
        <dbReference type="PROSITE" id="PS50057"/>
    </source>
</evidence>
<dbReference type="InterPro" id="IPR019748">
    <property type="entry name" value="FERM_central"/>
</dbReference>
<dbReference type="InterPro" id="IPR018979">
    <property type="entry name" value="FERM_N"/>
</dbReference>
<dbReference type="FunFam" id="3.40.1280.10:FF:000010">
    <property type="entry name" value="probable methyltransferase TARBP1"/>
    <property type="match status" value="1"/>
</dbReference>
<protein>
    <recommendedName>
        <fullName evidence="11">tRNA (guanosine(18)-2'-O)-methyltransferase TARBP1</fullName>
        <ecNumber evidence="10">2.1.1.34</ecNumber>
    </recommendedName>
    <alternativeName>
        <fullName evidence="12">TAR RNA-binding protein 1</fullName>
    </alternativeName>
</protein>
<dbReference type="PROSITE" id="PS50057">
    <property type="entry name" value="FERM_3"/>
    <property type="match status" value="1"/>
</dbReference>
<feature type="domain" description="FERM" evidence="14">
    <location>
        <begin position="9"/>
        <end position="315"/>
    </location>
</feature>
<evidence type="ECO:0000256" key="8">
    <source>
        <dbReference type="ARBA" id="ARBA00093266"/>
    </source>
</evidence>
<evidence type="ECO:0000256" key="3">
    <source>
        <dbReference type="ARBA" id="ARBA00022603"/>
    </source>
</evidence>
<dbReference type="InterPro" id="IPR044748">
    <property type="entry name" value="Trm3/TARBP1_C"/>
</dbReference>
<evidence type="ECO:0000313" key="15">
    <source>
        <dbReference type="EMBL" id="KAK1792714.1"/>
    </source>
</evidence>
<comment type="subunit">
    <text evidence="2">Monomer and homodimer.</text>
</comment>
<dbReference type="Gene3D" id="3.10.20.90">
    <property type="entry name" value="Phosphatidylinositol 3-kinase Catalytic Subunit, Chain A, domain 1"/>
    <property type="match status" value="1"/>
</dbReference>
<dbReference type="Gene3D" id="3.40.1280.10">
    <property type="match status" value="1"/>
</dbReference>
<dbReference type="SUPFAM" id="SSF50729">
    <property type="entry name" value="PH domain-like"/>
    <property type="match status" value="1"/>
</dbReference>
<comment type="caution">
    <text evidence="15">The sequence shown here is derived from an EMBL/GenBank/DDBJ whole genome shotgun (WGS) entry which is preliminary data.</text>
</comment>
<dbReference type="SUPFAM" id="SSF47031">
    <property type="entry name" value="Second domain of FERM"/>
    <property type="match status" value="1"/>
</dbReference>
<dbReference type="Gene3D" id="1.20.80.10">
    <property type="match status" value="1"/>
</dbReference>
<evidence type="ECO:0000256" key="13">
    <source>
        <dbReference type="SAM" id="MobiDB-lite"/>
    </source>
</evidence>
<keyword evidence="7" id="KW-0007">Acetylation</keyword>
<proteinExistence type="inferred from homology"/>
<evidence type="ECO:0000256" key="12">
    <source>
        <dbReference type="ARBA" id="ARBA00093656"/>
    </source>
</evidence>
<evidence type="ECO:0000256" key="4">
    <source>
        <dbReference type="ARBA" id="ARBA00022679"/>
    </source>
</evidence>
<dbReference type="InterPro" id="IPR001537">
    <property type="entry name" value="SpoU_MeTrfase"/>
</dbReference>
<dbReference type="CDD" id="cd14473">
    <property type="entry name" value="FERM_B-lobe"/>
    <property type="match status" value="1"/>
</dbReference>
<dbReference type="SMART" id="SM01196">
    <property type="entry name" value="FERM_C"/>
    <property type="match status" value="1"/>
</dbReference>
<dbReference type="InterPro" id="IPR029071">
    <property type="entry name" value="Ubiquitin-like_domsf"/>
</dbReference>
<comment type="similarity">
    <text evidence="1">Belongs to the class IV-like SAM-binding methyltransferase superfamily. RNA methyltransferase TrmH family.</text>
</comment>
<dbReference type="Pfam" id="PF00588">
    <property type="entry name" value="SpoU_methylase"/>
    <property type="match status" value="1"/>
</dbReference>
<dbReference type="EC" id="2.1.1.34" evidence="10"/>
<dbReference type="InterPro" id="IPR035963">
    <property type="entry name" value="FERM_2"/>
</dbReference>
<feature type="compositionally biased region" description="Low complexity" evidence="13">
    <location>
        <begin position="374"/>
        <end position="388"/>
    </location>
</feature>
<comment type="catalytic activity">
    <reaction evidence="8">
        <text>guanosine(18) in tRNA + S-adenosyl-L-methionine = 2'-O-methylguanosine(18) in tRNA + S-adenosyl-L-homocysteine + H(+)</text>
        <dbReference type="Rhea" id="RHEA:20077"/>
        <dbReference type="Rhea" id="RHEA-COMP:10190"/>
        <dbReference type="Rhea" id="RHEA-COMP:10192"/>
        <dbReference type="ChEBI" id="CHEBI:15378"/>
        <dbReference type="ChEBI" id="CHEBI:57856"/>
        <dbReference type="ChEBI" id="CHEBI:59789"/>
        <dbReference type="ChEBI" id="CHEBI:74269"/>
        <dbReference type="ChEBI" id="CHEBI:74445"/>
        <dbReference type="EC" id="2.1.1.34"/>
    </reaction>
    <physiologicalReaction direction="left-to-right" evidence="8">
        <dbReference type="Rhea" id="RHEA:20078"/>
    </physiologicalReaction>
</comment>
<keyword evidence="3" id="KW-0489">Methyltransferase</keyword>
<dbReference type="Pfam" id="PF09380">
    <property type="entry name" value="FERM_C"/>
    <property type="match status" value="1"/>
</dbReference>
<dbReference type="PANTHER" id="PTHR12029:SF11">
    <property type="entry name" value="METHYLTRANSFERASE TARBP1-RELATED"/>
    <property type="match status" value="1"/>
</dbReference>
<evidence type="ECO:0000256" key="5">
    <source>
        <dbReference type="ARBA" id="ARBA00022691"/>
    </source>
</evidence>
<dbReference type="InterPro" id="IPR019749">
    <property type="entry name" value="Band_41_domain"/>
</dbReference>
<dbReference type="InterPro" id="IPR011993">
    <property type="entry name" value="PH-like_dom_sf"/>
</dbReference>
<dbReference type="SUPFAM" id="SSF54236">
    <property type="entry name" value="Ubiquitin-like"/>
    <property type="match status" value="1"/>
</dbReference>
<dbReference type="InterPro" id="IPR029028">
    <property type="entry name" value="Alpha/beta_knot_MTases"/>
</dbReference>
<gene>
    <name evidence="15" type="ORF">P4O66_012636</name>
</gene>
<evidence type="ECO:0000256" key="9">
    <source>
        <dbReference type="ARBA" id="ARBA00093361"/>
    </source>
</evidence>
<dbReference type="GO" id="GO:0030488">
    <property type="term" value="P:tRNA methylation"/>
    <property type="evidence" value="ECO:0007669"/>
    <property type="project" value="InterPro"/>
</dbReference>
<evidence type="ECO:0000256" key="11">
    <source>
        <dbReference type="ARBA" id="ARBA00093636"/>
    </source>
</evidence>
<dbReference type="Pfam" id="PF25050">
    <property type="entry name" value="TARBP1"/>
    <property type="match status" value="1"/>
</dbReference>
<keyword evidence="16" id="KW-1185">Reference proteome</keyword>
<dbReference type="SMART" id="SM00295">
    <property type="entry name" value="B41"/>
    <property type="match status" value="1"/>
</dbReference>
<dbReference type="InterPro" id="IPR045330">
    <property type="entry name" value="TRM3/TARBP1"/>
</dbReference>
<evidence type="ECO:0000256" key="2">
    <source>
        <dbReference type="ARBA" id="ARBA00011407"/>
    </source>
</evidence>
<evidence type="ECO:0000256" key="1">
    <source>
        <dbReference type="ARBA" id="ARBA00007228"/>
    </source>
</evidence>
<evidence type="ECO:0000256" key="7">
    <source>
        <dbReference type="ARBA" id="ARBA00022990"/>
    </source>
</evidence>
<evidence type="ECO:0000256" key="6">
    <source>
        <dbReference type="ARBA" id="ARBA00022884"/>
    </source>
</evidence>
<dbReference type="GO" id="GO:0003723">
    <property type="term" value="F:RNA binding"/>
    <property type="evidence" value="ECO:0007669"/>
    <property type="project" value="UniProtKB-KW"/>
</dbReference>
<dbReference type="Proteomes" id="UP001239994">
    <property type="component" value="Unassembled WGS sequence"/>
</dbReference>
<dbReference type="InterPro" id="IPR000299">
    <property type="entry name" value="FERM_domain"/>
</dbReference>
<comment type="function">
    <text evidence="9">S-adenosyl-L-methionine-dependent 2'-O-ribose methyltransferase that catalyzes the formation of 2'-O-methylguanosine at position 18 (Gm18) in a subset of tRNA. Selectively mediates Gm18 methylation of tRNAGln-TTG/CTG and tRNASer-TGA/GCT. Gm18 modification can enhance the stability of modified tRNAs.</text>
</comment>
<dbReference type="SUPFAM" id="SSF75217">
    <property type="entry name" value="alpha/beta knot"/>
    <property type="match status" value="1"/>
</dbReference>
<dbReference type="InterPro" id="IPR056921">
    <property type="entry name" value="TARBP1_dom"/>
</dbReference>
<dbReference type="Pfam" id="PF09379">
    <property type="entry name" value="FERM_N"/>
    <property type="match status" value="1"/>
</dbReference>
<dbReference type="SUPFAM" id="SSF48371">
    <property type="entry name" value="ARM repeat"/>
    <property type="match status" value="1"/>
</dbReference>
<evidence type="ECO:0000313" key="16">
    <source>
        <dbReference type="Proteomes" id="UP001239994"/>
    </source>
</evidence>
<feature type="compositionally biased region" description="Basic and acidic residues" evidence="13">
    <location>
        <begin position="404"/>
        <end position="413"/>
    </location>
</feature>